<keyword evidence="2" id="KW-1185">Reference proteome</keyword>
<dbReference type="SUPFAM" id="SSF56672">
    <property type="entry name" value="DNA/RNA polymerases"/>
    <property type="match status" value="1"/>
</dbReference>
<dbReference type="GO" id="GO:0071897">
    <property type="term" value="P:DNA biosynthetic process"/>
    <property type="evidence" value="ECO:0007669"/>
    <property type="project" value="UniProtKB-ARBA"/>
</dbReference>
<comment type="caution">
    <text evidence="1">The sequence shown here is derived from an EMBL/GenBank/DDBJ whole genome shotgun (WGS) entry which is preliminary data.</text>
</comment>
<protein>
    <submittedName>
        <fullName evidence="1">Uncharacterized protein</fullName>
    </submittedName>
</protein>
<evidence type="ECO:0000313" key="1">
    <source>
        <dbReference type="EMBL" id="KAF8789941.1"/>
    </source>
</evidence>
<dbReference type="PANTHER" id="PTHR46888">
    <property type="entry name" value="ZINC KNUCKLE DOMAINCONTAINING PROTEIN-RELATED"/>
    <property type="match status" value="1"/>
</dbReference>
<sequence>MAFLAQSTIDDLKALAMDLGSEVTSDITFINTKDLITKIASYDANFCKTHLAFIQKKTKEEKAAEVKRVEKERFFFELEKLKIKPEMQKISRKETVLETNQPRMYITKVVPRFNTKDDEIGLYLTIFEGQLKFLSIPESKRILYLISSLPTEIAQLIAKEDEEDSQDYRKVKGMLLKRYRLTADSFRQRYVPKFTDIARPLGPQGPEQQEGFEILKKRLKTPPVLKQVNVSKPFRIRTYEMLLEPSLPKESNYSTTEREAFYDRRRRQAFYKPGDLVWVILHSVSKSQNKKSRKFLPKRKEPYLVVTNRSPTTYSIANPTKPDEVLGTYHSSALRAYERPVEL</sequence>
<accession>A0A8T0FG50</accession>
<dbReference type="AlphaFoldDB" id="A0A8T0FG50"/>
<reference evidence="1" key="2">
    <citation type="submission" date="2020-06" db="EMBL/GenBank/DDBJ databases">
        <authorList>
            <person name="Sheffer M."/>
        </authorList>
    </citation>
    <scope>NUCLEOTIDE SEQUENCE</scope>
</reference>
<name>A0A8T0FG50_ARGBR</name>
<reference evidence="1" key="1">
    <citation type="journal article" date="2020" name="bioRxiv">
        <title>Chromosome-level reference genome of the European wasp spider Argiope bruennichi: a resource for studies on range expansion and evolutionary adaptation.</title>
        <authorList>
            <person name="Sheffer M.M."/>
            <person name="Hoppe A."/>
            <person name="Krehenwinkel H."/>
            <person name="Uhl G."/>
            <person name="Kuss A.W."/>
            <person name="Jensen L."/>
            <person name="Jensen C."/>
            <person name="Gillespie R.G."/>
            <person name="Hoff K.J."/>
            <person name="Prost S."/>
        </authorList>
    </citation>
    <scope>NUCLEOTIDE SEQUENCE</scope>
</reference>
<dbReference type="EMBL" id="JABXBU010000011">
    <property type="protein sequence ID" value="KAF8789941.1"/>
    <property type="molecule type" value="Genomic_DNA"/>
</dbReference>
<dbReference type="Proteomes" id="UP000807504">
    <property type="component" value="Unassembled WGS sequence"/>
</dbReference>
<organism evidence="1 2">
    <name type="scientific">Argiope bruennichi</name>
    <name type="common">Wasp spider</name>
    <name type="synonym">Aranea bruennichi</name>
    <dbReference type="NCBI Taxonomy" id="94029"/>
    <lineage>
        <taxon>Eukaryota</taxon>
        <taxon>Metazoa</taxon>
        <taxon>Ecdysozoa</taxon>
        <taxon>Arthropoda</taxon>
        <taxon>Chelicerata</taxon>
        <taxon>Arachnida</taxon>
        <taxon>Araneae</taxon>
        <taxon>Araneomorphae</taxon>
        <taxon>Entelegynae</taxon>
        <taxon>Araneoidea</taxon>
        <taxon>Araneidae</taxon>
        <taxon>Argiope</taxon>
    </lineage>
</organism>
<proteinExistence type="predicted"/>
<dbReference type="InterPro" id="IPR043502">
    <property type="entry name" value="DNA/RNA_pol_sf"/>
</dbReference>
<evidence type="ECO:0000313" key="2">
    <source>
        <dbReference type="Proteomes" id="UP000807504"/>
    </source>
</evidence>
<dbReference type="PANTHER" id="PTHR46888:SF11">
    <property type="entry name" value="SCAN BOX DOMAIN-CONTAINING PROTEIN"/>
    <property type="match status" value="1"/>
</dbReference>
<gene>
    <name evidence="1" type="ORF">HNY73_005035</name>
</gene>